<dbReference type="Proteomes" id="UP001240150">
    <property type="component" value="Chromosome"/>
</dbReference>
<sequence>MEPIDFGACPHCGSLEIICVPSSNADGYHRSGMAAGTFRMIPFSRVVCLQCGLVREWITNRAHLDHLREKYKPRR</sequence>
<evidence type="ECO:0000313" key="1">
    <source>
        <dbReference type="EMBL" id="WIM98694.1"/>
    </source>
</evidence>
<accession>A0ABY8WLC4</accession>
<keyword evidence="2" id="KW-1185">Reference proteome</keyword>
<dbReference type="EMBL" id="CP126980">
    <property type="protein sequence ID" value="WIM98694.1"/>
    <property type="molecule type" value="Genomic_DNA"/>
</dbReference>
<dbReference type="RefSeq" id="WP_284920075.1">
    <property type="nucleotide sequence ID" value="NZ_CP126980.1"/>
</dbReference>
<protein>
    <submittedName>
        <fullName evidence="1">Uncharacterized protein</fullName>
    </submittedName>
</protein>
<gene>
    <name evidence="1" type="ORF">ACTOB_002303</name>
</gene>
<organism evidence="1 2">
    <name type="scientific">Actinoplanes oblitus</name>
    <dbReference type="NCBI Taxonomy" id="3040509"/>
    <lineage>
        <taxon>Bacteria</taxon>
        <taxon>Bacillati</taxon>
        <taxon>Actinomycetota</taxon>
        <taxon>Actinomycetes</taxon>
        <taxon>Micromonosporales</taxon>
        <taxon>Micromonosporaceae</taxon>
        <taxon>Actinoplanes</taxon>
    </lineage>
</organism>
<name>A0ABY8WLC4_9ACTN</name>
<proteinExistence type="predicted"/>
<evidence type="ECO:0000313" key="2">
    <source>
        <dbReference type="Proteomes" id="UP001240150"/>
    </source>
</evidence>
<reference evidence="1 2" key="1">
    <citation type="submission" date="2023-06" db="EMBL/GenBank/DDBJ databases">
        <authorList>
            <person name="Yushchuk O."/>
            <person name="Binda E."/>
            <person name="Ruckert-Reed C."/>
            <person name="Fedorenko V."/>
            <person name="Kalinowski J."/>
            <person name="Marinelli F."/>
        </authorList>
    </citation>
    <scope>NUCLEOTIDE SEQUENCE [LARGE SCALE GENOMIC DNA]</scope>
    <source>
        <strain evidence="1 2">NRRL 3884</strain>
    </source>
</reference>